<sequence>MSNNPIKEQVCFNLYNAQRQVNRFYTNQIFKEYKLTYPQYLVLNILWAESPVNVKKVVTYLSLDTGTVSPLLKRMEQLDLIRRERSEVDQREVFVHLTDKSKAMEARFCDTPKDLAEASSLTLDEIYELNDLLEKVISGFSESNDDKTH</sequence>
<dbReference type="InterPro" id="IPR000835">
    <property type="entry name" value="HTH_MarR-typ"/>
</dbReference>
<evidence type="ECO:0000256" key="3">
    <source>
        <dbReference type="ARBA" id="ARBA00023015"/>
    </source>
</evidence>
<dbReference type="FunFam" id="1.10.10.10:FF:000163">
    <property type="entry name" value="MarR family transcriptional regulator"/>
    <property type="match status" value="1"/>
</dbReference>
<dbReference type="InterPro" id="IPR055166">
    <property type="entry name" value="Transc_reg_Sar_Rot_HTH"/>
</dbReference>
<dbReference type="InterPro" id="IPR023187">
    <property type="entry name" value="Tscrpt_reg_MarR-type_CS"/>
</dbReference>
<dbReference type="GO" id="GO:0006950">
    <property type="term" value="P:response to stress"/>
    <property type="evidence" value="ECO:0007669"/>
    <property type="project" value="TreeGrafter"/>
</dbReference>
<dbReference type="PANTHER" id="PTHR33164">
    <property type="entry name" value="TRANSCRIPTIONAL REGULATOR, MARR FAMILY"/>
    <property type="match status" value="1"/>
</dbReference>
<dbReference type="OrthoDB" id="9806864at2"/>
<dbReference type="GO" id="GO:0005737">
    <property type="term" value="C:cytoplasm"/>
    <property type="evidence" value="ECO:0007669"/>
    <property type="project" value="UniProtKB-SubCell"/>
</dbReference>
<organism evidence="10 12">
    <name type="scientific">Staphylococcus microti</name>
    <dbReference type="NCBI Taxonomy" id="569857"/>
    <lineage>
        <taxon>Bacteria</taxon>
        <taxon>Bacillati</taxon>
        <taxon>Bacillota</taxon>
        <taxon>Bacilli</taxon>
        <taxon>Bacillales</taxon>
        <taxon>Staphylococcaceae</taxon>
        <taxon>Staphylococcus</taxon>
    </lineage>
</organism>
<dbReference type="PROSITE" id="PS01117">
    <property type="entry name" value="HTH_MARR_1"/>
    <property type="match status" value="1"/>
</dbReference>
<evidence type="ECO:0000256" key="6">
    <source>
        <dbReference type="ARBA" id="ARBA00023163"/>
    </source>
</evidence>
<comment type="subcellular location">
    <subcellularLocation>
        <location evidence="1">Cytoplasm</location>
    </subcellularLocation>
</comment>
<dbReference type="EMBL" id="JXWY01000005">
    <property type="protein sequence ID" value="KIX91719.1"/>
    <property type="molecule type" value="Genomic_DNA"/>
</dbReference>
<dbReference type="Proteomes" id="UP000032366">
    <property type="component" value="Unassembled WGS sequence"/>
</dbReference>
<dbReference type="AlphaFoldDB" id="A0A0D6XSC0"/>
<dbReference type="InterPro" id="IPR036390">
    <property type="entry name" value="WH_DNA-bd_sf"/>
</dbReference>
<dbReference type="InterPro" id="IPR039422">
    <property type="entry name" value="MarR/SlyA-like"/>
</dbReference>
<evidence type="ECO:0000256" key="1">
    <source>
        <dbReference type="ARBA" id="ARBA00004496"/>
    </source>
</evidence>
<evidence type="ECO:0000256" key="7">
    <source>
        <dbReference type="ARBA" id="ARBA00040307"/>
    </source>
</evidence>
<dbReference type="PANTHER" id="PTHR33164:SF5">
    <property type="entry name" value="ORGANIC HYDROPEROXIDE RESISTANCE TRANSCRIPTIONAL REGULATOR"/>
    <property type="match status" value="1"/>
</dbReference>
<evidence type="ECO:0000256" key="4">
    <source>
        <dbReference type="ARBA" id="ARBA00023026"/>
    </source>
</evidence>
<feature type="domain" description="HTH marR-type" evidence="8">
    <location>
        <begin position="7"/>
        <end position="138"/>
    </location>
</feature>
<dbReference type="SUPFAM" id="SSF46785">
    <property type="entry name" value="Winged helix' DNA-binding domain"/>
    <property type="match status" value="1"/>
</dbReference>
<dbReference type="GO" id="GO:0003700">
    <property type="term" value="F:DNA-binding transcription factor activity"/>
    <property type="evidence" value="ECO:0007669"/>
    <property type="project" value="InterPro"/>
</dbReference>
<reference evidence="9 11" key="1">
    <citation type="submission" date="2015-01" db="EMBL/GenBank/DDBJ databases">
        <authorList>
            <person name="Guo J."/>
        </authorList>
    </citation>
    <scope>NUCLEOTIDE SEQUENCE [LARGE SCALE GENOMIC DNA]</scope>
    <source>
        <strain evidence="9 11">DSM 22147</strain>
    </source>
</reference>
<keyword evidence="5" id="KW-0238">DNA-binding</keyword>
<gene>
    <name evidence="10" type="primary">mgrA</name>
    <name evidence="10" type="ORF">NCTC13832_00430</name>
    <name evidence="9" type="ORF">TP70_01220</name>
</gene>
<dbReference type="Pfam" id="PF22381">
    <property type="entry name" value="Staph_reg_Sar_Rot"/>
    <property type="match status" value="1"/>
</dbReference>
<dbReference type="Proteomes" id="UP000254100">
    <property type="component" value="Unassembled WGS sequence"/>
</dbReference>
<dbReference type="SMART" id="SM00347">
    <property type="entry name" value="HTH_MARR"/>
    <property type="match status" value="1"/>
</dbReference>
<name>A0A0D6XSC0_9STAP</name>
<evidence type="ECO:0000259" key="8">
    <source>
        <dbReference type="PROSITE" id="PS50995"/>
    </source>
</evidence>
<evidence type="ECO:0000313" key="9">
    <source>
        <dbReference type="EMBL" id="KIX91719.1"/>
    </source>
</evidence>
<evidence type="ECO:0000256" key="2">
    <source>
        <dbReference type="ARBA" id="ARBA00022490"/>
    </source>
</evidence>
<dbReference type="RefSeq" id="WP_044358732.1">
    <property type="nucleotide sequence ID" value="NZ_JXWY01000005.1"/>
</dbReference>
<dbReference type="Gene3D" id="1.10.10.10">
    <property type="entry name" value="Winged helix-like DNA-binding domain superfamily/Winged helix DNA-binding domain"/>
    <property type="match status" value="1"/>
</dbReference>
<keyword evidence="3" id="KW-0805">Transcription regulation</keyword>
<dbReference type="STRING" id="569857.TP70_01220"/>
<dbReference type="GO" id="GO:0003677">
    <property type="term" value="F:DNA binding"/>
    <property type="evidence" value="ECO:0007669"/>
    <property type="project" value="UniProtKB-KW"/>
</dbReference>
<accession>A0A0D6XSC0</accession>
<dbReference type="PROSITE" id="PS50995">
    <property type="entry name" value="HTH_MARR_2"/>
    <property type="match status" value="1"/>
</dbReference>
<reference evidence="10 12" key="2">
    <citation type="submission" date="2018-06" db="EMBL/GenBank/DDBJ databases">
        <authorList>
            <consortium name="Pathogen Informatics"/>
            <person name="Doyle S."/>
        </authorList>
    </citation>
    <scope>NUCLEOTIDE SEQUENCE [LARGE SCALE GENOMIC DNA]</scope>
    <source>
        <strain evidence="10 12">NCTC13832</strain>
    </source>
</reference>
<protein>
    <recommendedName>
        <fullName evidence="7">HTH-type transcriptional regulator MgrA</fullName>
    </recommendedName>
</protein>
<evidence type="ECO:0000313" key="12">
    <source>
        <dbReference type="Proteomes" id="UP000254100"/>
    </source>
</evidence>
<evidence type="ECO:0000313" key="11">
    <source>
        <dbReference type="Proteomes" id="UP000032366"/>
    </source>
</evidence>
<proteinExistence type="predicted"/>
<keyword evidence="4" id="KW-0843">Virulence</keyword>
<dbReference type="InterPro" id="IPR036388">
    <property type="entry name" value="WH-like_DNA-bd_sf"/>
</dbReference>
<keyword evidence="11" id="KW-1185">Reference proteome</keyword>
<evidence type="ECO:0000313" key="10">
    <source>
        <dbReference type="EMBL" id="SUM56772.1"/>
    </source>
</evidence>
<keyword evidence="6" id="KW-0804">Transcription</keyword>
<evidence type="ECO:0000256" key="5">
    <source>
        <dbReference type="ARBA" id="ARBA00023125"/>
    </source>
</evidence>
<keyword evidence="2" id="KW-0963">Cytoplasm</keyword>
<dbReference type="EMBL" id="UHDT01000001">
    <property type="protein sequence ID" value="SUM56772.1"/>
    <property type="molecule type" value="Genomic_DNA"/>
</dbReference>